<dbReference type="KEGG" id="nou:Natoc_1685"/>
<dbReference type="Proteomes" id="UP000010878">
    <property type="component" value="Chromosome"/>
</dbReference>
<dbReference type="eggNOG" id="arCOG09011">
    <property type="taxonomic scope" value="Archaea"/>
</dbReference>
<gene>
    <name evidence="1" type="ORF">Natoc_1685</name>
</gene>
<proteinExistence type="predicted"/>
<dbReference type="InterPro" id="IPR006311">
    <property type="entry name" value="TAT_signal"/>
</dbReference>
<dbReference type="EMBL" id="CP003929">
    <property type="protein sequence ID" value="AGB37490.1"/>
    <property type="molecule type" value="Genomic_DNA"/>
</dbReference>
<keyword evidence="2" id="KW-1185">Reference proteome</keyword>
<dbReference type="OrthoDB" id="350675at2157"/>
<protein>
    <submittedName>
        <fullName evidence="1">Uncharacterized protein</fullName>
    </submittedName>
</protein>
<dbReference type="AlphaFoldDB" id="L0JYW0"/>
<reference evidence="1 2" key="1">
    <citation type="submission" date="2012-11" db="EMBL/GenBank/DDBJ databases">
        <title>FINISHED of Natronococcus occultus SP4, DSM 3396.</title>
        <authorList>
            <consortium name="DOE Joint Genome Institute"/>
            <person name="Eisen J."/>
            <person name="Huntemann M."/>
            <person name="Wei C.-L."/>
            <person name="Han J."/>
            <person name="Detter J.C."/>
            <person name="Han C."/>
            <person name="Tapia R."/>
            <person name="Chen A."/>
            <person name="Kyrpides N."/>
            <person name="Mavromatis K."/>
            <person name="Markowitz V."/>
            <person name="Szeto E."/>
            <person name="Ivanova N."/>
            <person name="Mikhailova N."/>
            <person name="Ovchinnikova G."/>
            <person name="Pagani I."/>
            <person name="Pati A."/>
            <person name="Goodwin L."/>
            <person name="Nordberg H.P."/>
            <person name="Cantor M.N."/>
            <person name="Hua S.X."/>
            <person name="Woyke T."/>
            <person name="Eisen J."/>
            <person name="Klenk H.-P."/>
            <person name="Klenk H.-P."/>
        </authorList>
    </citation>
    <scope>NUCLEOTIDE SEQUENCE [LARGE SCALE GENOMIC DNA]</scope>
    <source>
        <strain evidence="1 2">SP4</strain>
    </source>
</reference>
<dbReference type="HOGENOM" id="CLU_603582_0_0_2"/>
<sequence length="451" mass="49338">MTDGPFDRRHVLAGFGTAAGVAVAGCSDLPWNDAESTATTFSRTEIDPILTGSVPDVYRPAPVEPAASALEDARSRIDEVLEPVSDTVDPDDVPNGVVRASIADRRDSALEARDETVDAPADERYRALRTSREAREDARASATALAAIEADRESLLAELDDERATVRSTVTERLEDVDYRGEDGDDGRLRAALLFAARENDLETAARRVERWDVDATTDVVDLGSEAGDLEFAAATTSVWDHLFERYADETGERIDLEPVFADALEKSLERATDVSLPDQGEDDWLATLVDREVEQGFDQTVLWDAVRPVYSAREQLQDAVDDDRLGTGLAAALRFEGAFRAFELVRERFEDGKLASPESIEEIRAQRTAAVSAAESVRGDGTGPSLGADVLAKTVRSLERADDTLRRRADGDPEANVTLGSEYNEYVRLEARFETLPDAIAAFRGRLLED</sequence>
<dbReference type="RefSeq" id="WP_015320936.1">
    <property type="nucleotide sequence ID" value="NC_019974.1"/>
</dbReference>
<evidence type="ECO:0000313" key="2">
    <source>
        <dbReference type="Proteomes" id="UP000010878"/>
    </source>
</evidence>
<evidence type="ECO:0000313" key="1">
    <source>
        <dbReference type="EMBL" id="AGB37490.1"/>
    </source>
</evidence>
<organism evidence="1 2">
    <name type="scientific">Natronococcus occultus SP4</name>
    <dbReference type="NCBI Taxonomy" id="694430"/>
    <lineage>
        <taxon>Archaea</taxon>
        <taxon>Methanobacteriati</taxon>
        <taxon>Methanobacteriota</taxon>
        <taxon>Stenosarchaea group</taxon>
        <taxon>Halobacteria</taxon>
        <taxon>Halobacteriales</taxon>
        <taxon>Natrialbaceae</taxon>
        <taxon>Natronococcus</taxon>
    </lineage>
</organism>
<dbReference type="PROSITE" id="PS51318">
    <property type="entry name" value="TAT"/>
    <property type="match status" value="1"/>
</dbReference>
<name>L0JYW0_9EURY</name>
<dbReference type="GeneID" id="14404769"/>
<dbReference type="STRING" id="694430.Natoc_1685"/>
<accession>L0JYW0</accession>